<gene>
    <name evidence="16" type="ORF">HYN04_10225</name>
</gene>
<evidence type="ECO:0000256" key="9">
    <source>
        <dbReference type="ARBA" id="ARBA00023136"/>
    </source>
</evidence>
<keyword evidence="5 11" id="KW-0812">Transmembrane</keyword>
<evidence type="ECO:0000256" key="3">
    <source>
        <dbReference type="ARBA" id="ARBA00022452"/>
    </source>
</evidence>
<dbReference type="GO" id="GO:0006826">
    <property type="term" value="P:iron ion transport"/>
    <property type="evidence" value="ECO:0007669"/>
    <property type="project" value="UniProtKB-KW"/>
</dbReference>
<keyword evidence="17" id="KW-1185">Reference proteome</keyword>
<keyword evidence="6" id="KW-0408">Iron</keyword>
<dbReference type="SUPFAM" id="SSF56935">
    <property type="entry name" value="Porins"/>
    <property type="match status" value="1"/>
</dbReference>
<evidence type="ECO:0000256" key="2">
    <source>
        <dbReference type="ARBA" id="ARBA00022448"/>
    </source>
</evidence>
<dbReference type="Pfam" id="PF07715">
    <property type="entry name" value="Plug"/>
    <property type="match status" value="1"/>
</dbReference>
<evidence type="ECO:0000313" key="16">
    <source>
        <dbReference type="EMBL" id="AWM78096.1"/>
    </source>
</evidence>
<dbReference type="Gene3D" id="2.40.170.20">
    <property type="entry name" value="TonB-dependent receptor, beta-barrel domain"/>
    <property type="match status" value="3"/>
</dbReference>
<dbReference type="InterPro" id="IPR039426">
    <property type="entry name" value="TonB-dep_rcpt-like"/>
</dbReference>
<dbReference type="Pfam" id="PF00593">
    <property type="entry name" value="TonB_dep_Rec_b-barrel"/>
    <property type="match status" value="1"/>
</dbReference>
<keyword evidence="7" id="KW-0406">Ion transport</keyword>
<feature type="domain" description="TonB-dependent receptor plug" evidence="15">
    <location>
        <begin position="48"/>
        <end position="152"/>
    </location>
</feature>
<evidence type="ECO:0000256" key="5">
    <source>
        <dbReference type="ARBA" id="ARBA00022692"/>
    </source>
</evidence>
<dbReference type="PROSITE" id="PS52016">
    <property type="entry name" value="TONB_DEPENDENT_REC_3"/>
    <property type="match status" value="1"/>
</dbReference>
<dbReference type="GO" id="GO:0009279">
    <property type="term" value="C:cell outer membrane"/>
    <property type="evidence" value="ECO:0007669"/>
    <property type="project" value="UniProtKB-SubCell"/>
</dbReference>
<evidence type="ECO:0000256" key="10">
    <source>
        <dbReference type="ARBA" id="ARBA00023237"/>
    </source>
</evidence>
<dbReference type="InterPro" id="IPR012910">
    <property type="entry name" value="Plug_dom"/>
</dbReference>
<evidence type="ECO:0000256" key="7">
    <source>
        <dbReference type="ARBA" id="ARBA00023065"/>
    </source>
</evidence>
<sequence>MSSSSLKRILCVSASGFAIAATSQAAFAQSSNVIEELVVTAEKREQSLQDVPVAVSAFSAAKRDLIGINTIQDITNFTPGLQYNSSTDRVSLRGVGRLTNVLSADAAVANYADGIYETFAVRAGASTMYIDRVEVLRGPQGTLYGRNSIGGALNIISKRPSKEAGGEARFGVDNYGATSLEATYSLPLNDRIGIRLSGNWFNQSNGWIDNMVPGMPDEGNVRNEWTTELQVKIDFNDKLETWLKVIGTQWRNGAGGPGAASGNWTPYDWPTYFSPPGATQPNQGFACYNGPIATGVTNVVNLNPTGCSNPAKESPWKMARQVPYKVTLPVALTIANEWIYHADNFDVKYLTGGVHYHYILQGTTDTNRAAPIASYTLPALGARGPLVINPSEAFNYQEDNSFWSHEINVISTNDSPLQWVAGAYYFKQHYTQPVYTTNPRQPQWNGPFAFGFLCAQTGGVCPATTGDFRRFDNRPDVHSESYAVFGQVDWQLNETWKTTLGLRYSHDEKWGQESVRITCFAVPGCDFSALGVPPIIDLTQLGSVVSSGDVLKPGVVGPTTYDPATGFATRRQRQSWEAVTGTAGLEWKPDEDTMLYGKYSKGYKAGGFNIGIFTVLSYFPTTDKEMVDSFEIGLKKNFGPTLQTNMALFHYMYDNLQIPITRVSTGAVPAFGPGPTTATDFYNVPKSISQGFELETTWQPIDNLQILFNYSYNNTEIQEGTAVDSVDPTAIDPKAKPLLTFAQCAVVTGGVTACPVDAYTPTAGVNYTRTQSLEGSALPNAAKNKVALNVNYTWEFEAGSLAGSLSYFWRDKQYGTVFQRWYTEAPDWDQIDARLTWSSADNRYKIIAYGKNLTDNISYDAGAVGNREAGYILSATGATTPQVQGITKSYSVAPPRIYGIELQYKF</sequence>
<name>A0A2Z3HV81_9CAUL</name>
<feature type="chain" id="PRO_5016398711" description="TonB-dependent receptor" evidence="13">
    <location>
        <begin position="21"/>
        <end position="906"/>
    </location>
</feature>
<dbReference type="InterPro" id="IPR000531">
    <property type="entry name" value="Beta-barrel_TonB"/>
</dbReference>
<keyword evidence="3 11" id="KW-1134">Transmembrane beta strand</keyword>
<dbReference type="PANTHER" id="PTHR32552">
    <property type="entry name" value="FERRICHROME IRON RECEPTOR-RELATED"/>
    <property type="match status" value="1"/>
</dbReference>
<accession>A0A2Z3HV81</accession>
<dbReference type="RefSeq" id="WP_110450662.1">
    <property type="nucleotide sequence ID" value="NZ_CP029479.1"/>
</dbReference>
<dbReference type="EMBL" id="CP029479">
    <property type="protein sequence ID" value="AWM78096.1"/>
    <property type="molecule type" value="Genomic_DNA"/>
</dbReference>
<keyword evidence="8 12" id="KW-0798">TonB box</keyword>
<feature type="domain" description="TonB-dependent receptor-like beta-barrel" evidence="14">
    <location>
        <begin position="353"/>
        <end position="853"/>
    </location>
</feature>
<keyword evidence="10 11" id="KW-0998">Cell outer membrane</keyword>
<protein>
    <recommendedName>
        <fullName evidence="18">TonB-dependent receptor</fullName>
    </recommendedName>
</protein>
<dbReference type="PANTHER" id="PTHR32552:SF81">
    <property type="entry name" value="TONB-DEPENDENT OUTER MEMBRANE RECEPTOR"/>
    <property type="match status" value="1"/>
</dbReference>
<keyword evidence="4" id="KW-0410">Iron transport</keyword>
<feature type="signal peptide" evidence="13">
    <location>
        <begin position="1"/>
        <end position="20"/>
    </location>
</feature>
<dbReference type="Proteomes" id="UP000247763">
    <property type="component" value="Chromosome"/>
</dbReference>
<reference evidence="17" key="1">
    <citation type="submission" date="2018-05" db="EMBL/GenBank/DDBJ databases">
        <title>Genome sequencing of Phenylobacterium sp. HYN0004.</title>
        <authorList>
            <person name="Yi H."/>
            <person name="Baek C."/>
        </authorList>
    </citation>
    <scope>NUCLEOTIDE SEQUENCE [LARGE SCALE GENOMIC DNA]</scope>
    <source>
        <strain evidence="17">HYN0004</strain>
    </source>
</reference>
<evidence type="ECO:0000256" key="12">
    <source>
        <dbReference type="RuleBase" id="RU003357"/>
    </source>
</evidence>
<evidence type="ECO:0000256" key="4">
    <source>
        <dbReference type="ARBA" id="ARBA00022496"/>
    </source>
</evidence>
<organism evidence="16 17">
    <name type="scientific">Phenylobacterium parvum</name>
    <dbReference type="NCBI Taxonomy" id="2201350"/>
    <lineage>
        <taxon>Bacteria</taxon>
        <taxon>Pseudomonadati</taxon>
        <taxon>Pseudomonadota</taxon>
        <taxon>Alphaproteobacteria</taxon>
        <taxon>Caulobacterales</taxon>
        <taxon>Caulobacteraceae</taxon>
        <taxon>Phenylobacterium</taxon>
    </lineage>
</organism>
<evidence type="ECO:0000256" key="1">
    <source>
        <dbReference type="ARBA" id="ARBA00004571"/>
    </source>
</evidence>
<proteinExistence type="inferred from homology"/>
<evidence type="ECO:0000256" key="8">
    <source>
        <dbReference type="ARBA" id="ARBA00023077"/>
    </source>
</evidence>
<dbReference type="AlphaFoldDB" id="A0A2Z3HV81"/>
<evidence type="ECO:0008006" key="18">
    <source>
        <dbReference type="Google" id="ProtNLM"/>
    </source>
</evidence>
<evidence type="ECO:0000256" key="6">
    <source>
        <dbReference type="ARBA" id="ARBA00023004"/>
    </source>
</evidence>
<dbReference type="InterPro" id="IPR036942">
    <property type="entry name" value="Beta-barrel_TonB_sf"/>
</dbReference>
<comment type="subcellular location">
    <subcellularLocation>
        <location evidence="1 11">Cell outer membrane</location>
        <topology evidence="1 11">Multi-pass membrane protein</topology>
    </subcellularLocation>
</comment>
<keyword evidence="9 11" id="KW-0472">Membrane</keyword>
<evidence type="ECO:0000256" key="13">
    <source>
        <dbReference type="SAM" id="SignalP"/>
    </source>
</evidence>
<evidence type="ECO:0000256" key="11">
    <source>
        <dbReference type="PROSITE-ProRule" id="PRU01360"/>
    </source>
</evidence>
<keyword evidence="13" id="KW-0732">Signal</keyword>
<evidence type="ECO:0000259" key="14">
    <source>
        <dbReference type="Pfam" id="PF00593"/>
    </source>
</evidence>
<comment type="similarity">
    <text evidence="11 12">Belongs to the TonB-dependent receptor family.</text>
</comment>
<keyword evidence="2 11" id="KW-0813">Transport</keyword>
<dbReference type="OrthoDB" id="7208860at2"/>
<evidence type="ECO:0000259" key="15">
    <source>
        <dbReference type="Pfam" id="PF07715"/>
    </source>
</evidence>
<evidence type="ECO:0000313" key="17">
    <source>
        <dbReference type="Proteomes" id="UP000247763"/>
    </source>
</evidence>
<dbReference type="KEGG" id="phb:HYN04_10225"/>